<evidence type="ECO:0000256" key="5">
    <source>
        <dbReference type="ARBA" id="ARBA00022691"/>
    </source>
</evidence>
<dbReference type="GO" id="GO:0043565">
    <property type="term" value="F:sequence-specific DNA binding"/>
    <property type="evidence" value="ECO:0007669"/>
    <property type="project" value="TreeGrafter"/>
</dbReference>
<dbReference type="InterPro" id="IPR012327">
    <property type="entry name" value="MeTrfase_D12"/>
</dbReference>
<keyword evidence="8" id="KW-1185">Reference proteome</keyword>
<proteinExistence type="inferred from homology"/>
<dbReference type="Gene3D" id="1.10.1020.10">
    <property type="entry name" value="Adenine-specific Methyltransferase, Domain 2"/>
    <property type="match status" value="1"/>
</dbReference>
<accession>A0A2T5UR31</accession>
<dbReference type="GO" id="GO:0006298">
    <property type="term" value="P:mismatch repair"/>
    <property type="evidence" value="ECO:0007669"/>
    <property type="project" value="TreeGrafter"/>
</dbReference>
<comment type="similarity">
    <text evidence="1">Belongs to the N(4)/N(6)-methyltransferase family.</text>
</comment>
<dbReference type="GO" id="GO:0009307">
    <property type="term" value="P:DNA restriction-modification system"/>
    <property type="evidence" value="ECO:0007669"/>
    <property type="project" value="InterPro"/>
</dbReference>
<reference evidence="7 8" key="1">
    <citation type="submission" date="2018-04" db="EMBL/GenBank/DDBJ databases">
        <title>Genomic Encyclopedia of Archaeal and Bacterial Type Strains, Phase II (KMG-II): from individual species to whole genera.</title>
        <authorList>
            <person name="Goeker M."/>
        </authorList>
    </citation>
    <scope>NUCLEOTIDE SEQUENCE [LARGE SCALE GENOMIC DNA]</scope>
    <source>
        <strain evidence="7 8">DSM 23382</strain>
    </source>
</reference>
<dbReference type="EC" id="2.1.1.72" evidence="2"/>
<keyword evidence="3 7" id="KW-0489">Methyltransferase</keyword>
<evidence type="ECO:0000256" key="4">
    <source>
        <dbReference type="ARBA" id="ARBA00022679"/>
    </source>
</evidence>
<evidence type="ECO:0000256" key="1">
    <source>
        <dbReference type="ARBA" id="ARBA00006594"/>
    </source>
</evidence>
<keyword evidence="5" id="KW-0949">S-adenosyl-L-methionine</keyword>
<dbReference type="InterPro" id="IPR029063">
    <property type="entry name" value="SAM-dependent_MTases_sf"/>
</dbReference>
<comment type="caution">
    <text evidence="7">The sequence shown here is derived from an EMBL/GenBank/DDBJ whole genome shotgun (WGS) entry which is preliminary data.</text>
</comment>
<dbReference type="GO" id="GO:1904047">
    <property type="term" value="F:S-adenosyl-L-methionine binding"/>
    <property type="evidence" value="ECO:0007669"/>
    <property type="project" value="TreeGrafter"/>
</dbReference>
<dbReference type="PRINTS" id="PR00505">
    <property type="entry name" value="D12N6MTFRASE"/>
</dbReference>
<dbReference type="SUPFAM" id="SSF53335">
    <property type="entry name" value="S-adenosyl-L-methionine-dependent methyltransferases"/>
    <property type="match status" value="1"/>
</dbReference>
<evidence type="ECO:0000256" key="6">
    <source>
        <dbReference type="ARBA" id="ARBA00047942"/>
    </source>
</evidence>
<dbReference type="AlphaFoldDB" id="A0A2T5UR31"/>
<keyword evidence="4" id="KW-0808">Transferase</keyword>
<dbReference type="InterPro" id="IPR023095">
    <property type="entry name" value="Ade_MeTrfase_dom_2"/>
</dbReference>
<dbReference type="EMBL" id="QAYG01000015">
    <property type="protein sequence ID" value="PTW53881.1"/>
    <property type="molecule type" value="Genomic_DNA"/>
</dbReference>
<comment type="catalytic activity">
    <reaction evidence="6">
        <text>a 2'-deoxyadenosine in DNA + S-adenosyl-L-methionine = an N(6)-methyl-2'-deoxyadenosine in DNA + S-adenosyl-L-homocysteine + H(+)</text>
        <dbReference type="Rhea" id="RHEA:15197"/>
        <dbReference type="Rhea" id="RHEA-COMP:12418"/>
        <dbReference type="Rhea" id="RHEA-COMP:12419"/>
        <dbReference type="ChEBI" id="CHEBI:15378"/>
        <dbReference type="ChEBI" id="CHEBI:57856"/>
        <dbReference type="ChEBI" id="CHEBI:59789"/>
        <dbReference type="ChEBI" id="CHEBI:90615"/>
        <dbReference type="ChEBI" id="CHEBI:90616"/>
        <dbReference type="EC" id="2.1.1.72"/>
    </reaction>
</comment>
<protein>
    <recommendedName>
        <fullName evidence="2">site-specific DNA-methyltransferase (adenine-specific)</fullName>
        <ecNumber evidence="2">2.1.1.72</ecNumber>
    </recommendedName>
</protein>
<evidence type="ECO:0000256" key="3">
    <source>
        <dbReference type="ARBA" id="ARBA00022603"/>
    </source>
</evidence>
<gene>
    <name evidence="7" type="ORF">C8N35_1151</name>
</gene>
<dbReference type="Pfam" id="PF02086">
    <property type="entry name" value="MethyltransfD12"/>
    <property type="match status" value="1"/>
</dbReference>
<dbReference type="Proteomes" id="UP000244081">
    <property type="component" value="Unassembled WGS sequence"/>
</dbReference>
<dbReference type="RefSeq" id="WP_342753519.1">
    <property type="nucleotide sequence ID" value="NZ_QAYG01000015.1"/>
</dbReference>
<dbReference type="GO" id="GO:0032259">
    <property type="term" value="P:methylation"/>
    <property type="evidence" value="ECO:0007669"/>
    <property type="project" value="UniProtKB-KW"/>
</dbReference>
<name>A0A2T5UR31_9HYPH</name>
<dbReference type="Gene3D" id="3.40.50.150">
    <property type="entry name" value="Vaccinia Virus protein VP39"/>
    <property type="match status" value="1"/>
</dbReference>
<sequence>MSMDNETREVRPVVPAAPYIGGKSKLAGRIIETISTVPHQCYAEPFIGMGGVFFRRPVAPKAEIINDLSGDVSTFFRILQRHYVAFVEMLRFQLTTRREFERLSKVDPETLTDLERAARFLFLQRTAFGGKVNGRSFGTGTEGPGRFDVTRLVPLLEEIHERLSSVVIESMPYGRFIEVYDRPRTLFYIDPPYFGCERDYGAGMFSRDEFAVMAAQLERIAGHFVLSINDTPEVREIFRKFHFVETDVAYSIARHDRRDFGELIITGPGELPRRLL</sequence>
<dbReference type="PANTHER" id="PTHR30481">
    <property type="entry name" value="DNA ADENINE METHYLASE"/>
    <property type="match status" value="1"/>
</dbReference>
<organism evidence="7 8">
    <name type="scientific">Breoghania corrubedonensis</name>
    <dbReference type="NCBI Taxonomy" id="665038"/>
    <lineage>
        <taxon>Bacteria</taxon>
        <taxon>Pseudomonadati</taxon>
        <taxon>Pseudomonadota</taxon>
        <taxon>Alphaproteobacteria</taxon>
        <taxon>Hyphomicrobiales</taxon>
        <taxon>Stappiaceae</taxon>
        <taxon>Breoghania</taxon>
    </lineage>
</organism>
<dbReference type="GO" id="GO:0009007">
    <property type="term" value="F:site-specific DNA-methyltransferase (adenine-specific) activity"/>
    <property type="evidence" value="ECO:0007669"/>
    <property type="project" value="UniProtKB-EC"/>
</dbReference>
<dbReference type="PANTHER" id="PTHR30481:SF4">
    <property type="entry name" value="SITE-SPECIFIC DNA-METHYLTRANSFERASE (ADENINE-SPECIFIC)"/>
    <property type="match status" value="1"/>
</dbReference>
<evidence type="ECO:0000313" key="8">
    <source>
        <dbReference type="Proteomes" id="UP000244081"/>
    </source>
</evidence>
<evidence type="ECO:0000313" key="7">
    <source>
        <dbReference type="EMBL" id="PTW53881.1"/>
    </source>
</evidence>
<evidence type="ECO:0000256" key="2">
    <source>
        <dbReference type="ARBA" id="ARBA00011900"/>
    </source>
</evidence>